<comment type="similarity">
    <text evidence="1">Belongs to the AHA1 family.</text>
</comment>
<dbReference type="SUPFAM" id="SSF55961">
    <property type="entry name" value="Bet v1-like"/>
    <property type="match status" value="1"/>
</dbReference>
<sequence>MSNPVHIDAPEGVPFIEIRREFDAPVAAVMNAHRDPDLVRQWLGPDGYEMAVDTWDCRSGGSYAYVHTDPAGALFGFRGSFHTVRDDFIVQTFEFDGWPDVVSLETLTLTALDDERCALRIWSTYPTVEARDGMVSSGMEHGLTQGYAKLDGLLA</sequence>
<protein>
    <submittedName>
        <fullName evidence="3">SRPBCC family protein</fullName>
    </submittedName>
</protein>
<evidence type="ECO:0000256" key="1">
    <source>
        <dbReference type="ARBA" id="ARBA00006817"/>
    </source>
</evidence>
<dbReference type="AlphaFoldDB" id="A0A938YND3"/>
<evidence type="ECO:0000259" key="2">
    <source>
        <dbReference type="Pfam" id="PF08327"/>
    </source>
</evidence>
<comment type="caution">
    <text evidence="3">The sequence shown here is derived from an EMBL/GenBank/DDBJ whole genome shotgun (WGS) entry which is preliminary data.</text>
</comment>
<name>A0A938YND3_9ACTN</name>
<reference evidence="3" key="1">
    <citation type="submission" date="2021-01" db="EMBL/GenBank/DDBJ databases">
        <title>KCTC 19127 draft genome.</title>
        <authorList>
            <person name="An D."/>
        </authorList>
    </citation>
    <scope>NUCLEOTIDE SEQUENCE</scope>
    <source>
        <strain evidence="3">KCTC 19127</strain>
    </source>
</reference>
<dbReference type="Gene3D" id="3.30.530.20">
    <property type="match status" value="1"/>
</dbReference>
<dbReference type="EMBL" id="JAERWL010000012">
    <property type="protein sequence ID" value="MBM9477731.1"/>
    <property type="molecule type" value="Genomic_DNA"/>
</dbReference>
<dbReference type="RefSeq" id="WP_205257844.1">
    <property type="nucleotide sequence ID" value="NZ_BAAAPV010000005.1"/>
</dbReference>
<accession>A0A938YND3</accession>
<evidence type="ECO:0000313" key="3">
    <source>
        <dbReference type="EMBL" id="MBM9477731.1"/>
    </source>
</evidence>
<evidence type="ECO:0000313" key="4">
    <source>
        <dbReference type="Proteomes" id="UP000663801"/>
    </source>
</evidence>
<dbReference type="InterPro" id="IPR013538">
    <property type="entry name" value="ASHA1/2-like_C"/>
</dbReference>
<dbReference type="Pfam" id="PF08327">
    <property type="entry name" value="AHSA1"/>
    <property type="match status" value="1"/>
</dbReference>
<proteinExistence type="inferred from homology"/>
<keyword evidence="4" id="KW-1185">Reference proteome</keyword>
<dbReference type="CDD" id="cd07826">
    <property type="entry name" value="SRPBCC_CalC_Aha1-like_9"/>
    <property type="match status" value="1"/>
</dbReference>
<dbReference type="InterPro" id="IPR023393">
    <property type="entry name" value="START-like_dom_sf"/>
</dbReference>
<feature type="domain" description="Activator of Hsp90 ATPase homologue 1/2-like C-terminal" evidence="2">
    <location>
        <begin position="23"/>
        <end position="154"/>
    </location>
</feature>
<dbReference type="Proteomes" id="UP000663801">
    <property type="component" value="Unassembled WGS sequence"/>
</dbReference>
<gene>
    <name evidence="3" type="ORF">JL107_14865</name>
</gene>
<organism evidence="3 4">
    <name type="scientific">Nakamurella flavida</name>
    <dbReference type="NCBI Taxonomy" id="363630"/>
    <lineage>
        <taxon>Bacteria</taxon>
        <taxon>Bacillati</taxon>
        <taxon>Actinomycetota</taxon>
        <taxon>Actinomycetes</taxon>
        <taxon>Nakamurellales</taxon>
        <taxon>Nakamurellaceae</taxon>
        <taxon>Nakamurella</taxon>
    </lineage>
</organism>